<sequence length="461" mass="54364">MATFYKFYSPCNLESDGYDTDVEFDEEEHCFNMKHNDAAIEKSFRRQIKPNLRRKDGHYQMETRVKRVHDEQQDDPRFYSGHHWEVDGRYHSESEPEDTYGDEFNNRPLQLERTTCKLTIIAVQDAMNAEQRRRVRRQKQTSQKALKIFKPLNRELEQVITRNEERLKKEKKSFVRDMGDAKDEFMIELTRRYQDGVIEKEFEVEKDRRLHLYDEMTDSDQTDPQFLLRVTSLAKNSKYWRDIQFELSGAFNDLDEVHKEENHAVDDLFLELKDEFIQSFKSATNLMKLHMTEERERRRRLWEVRSLASGQREIDGKRKLMMESKTNVDEELRRMNAGVTKADCFDQGVGLGFSTKVMDHSLEVMVRRVNAILVDRACAEERAIRLGDIAVEIQHGGLDSLTEALKDAMLSIQEQMLLSIFHGHKVSSPMKMESNLDGETEQDKKLRTARLKSRRQSCVVT</sequence>
<gene>
    <name evidence="2" type="ORF">BSL78_10248</name>
</gene>
<dbReference type="EMBL" id="MRZV01000312">
    <property type="protein sequence ID" value="PIK52815.1"/>
    <property type="molecule type" value="Genomic_DNA"/>
</dbReference>
<organism evidence="2 3">
    <name type="scientific">Stichopus japonicus</name>
    <name type="common">Sea cucumber</name>
    <dbReference type="NCBI Taxonomy" id="307972"/>
    <lineage>
        <taxon>Eukaryota</taxon>
        <taxon>Metazoa</taxon>
        <taxon>Echinodermata</taxon>
        <taxon>Eleutherozoa</taxon>
        <taxon>Echinozoa</taxon>
        <taxon>Holothuroidea</taxon>
        <taxon>Aspidochirotacea</taxon>
        <taxon>Aspidochirotida</taxon>
        <taxon>Stichopodidae</taxon>
        <taxon>Apostichopus</taxon>
    </lineage>
</organism>
<dbReference type="OrthoDB" id="10037886at2759"/>
<evidence type="ECO:0000256" key="1">
    <source>
        <dbReference type="SAM" id="MobiDB-lite"/>
    </source>
</evidence>
<keyword evidence="3" id="KW-1185">Reference proteome</keyword>
<proteinExistence type="predicted"/>
<dbReference type="STRING" id="307972.A0A2G8KXX7"/>
<evidence type="ECO:0000313" key="3">
    <source>
        <dbReference type="Proteomes" id="UP000230750"/>
    </source>
</evidence>
<comment type="caution">
    <text evidence="2">The sequence shown here is derived from an EMBL/GenBank/DDBJ whole genome shotgun (WGS) entry which is preliminary data.</text>
</comment>
<accession>A0A2G8KXX7</accession>
<protein>
    <submittedName>
        <fullName evidence="2">Uncharacterized protein</fullName>
    </submittedName>
</protein>
<dbReference type="Proteomes" id="UP000230750">
    <property type="component" value="Unassembled WGS sequence"/>
</dbReference>
<feature type="region of interest" description="Disordered" evidence="1">
    <location>
        <begin position="429"/>
        <end position="448"/>
    </location>
</feature>
<evidence type="ECO:0000313" key="2">
    <source>
        <dbReference type="EMBL" id="PIK52815.1"/>
    </source>
</evidence>
<dbReference type="AlphaFoldDB" id="A0A2G8KXX7"/>
<name>A0A2G8KXX7_STIJA</name>
<reference evidence="2 3" key="1">
    <citation type="journal article" date="2017" name="PLoS Biol.">
        <title>The sea cucumber genome provides insights into morphological evolution and visceral regeneration.</title>
        <authorList>
            <person name="Zhang X."/>
            <person name="Sun L."/>
            <person name="Yuan J."/>
            <person name="Sun Y."/>
            <person name="Gao Y."/>
            <person name="Zhang L."/>
            <person name="Li S."/>
            <person name="Dai H."/>
            <person name="Hamel J.F."/>
            <person name="Liu C."/>
            <person name="Yu Y."/>
            <person name="Liu S."/>
            <person name="Lin W."/>
            <person name="Guo K."/>
            <person name="Jin S."/>
            <person name="Xu P."/>
            <person name="Storey K.B."/>
            <person name="Huan P."/>
            <person name="Zhang T."/>
            <person name="Zhou Y."/>
            <person name="Zhang J."/>
            <person name="Lin C."/>
            <person name="Li X."/>
            <person name="Xing L."/>
            <person name="Huo D."/>
            <person name="Sun M."/>
            <person name="Wang L."/>
            <person name="Mercier A."/>
            <person name="Li F."/>
            <person name="Yang H."/>
            <person name="Xiang J."/>
        </authorList>
    </citation>
    <scope>NUCLEOTIDE SEQUENCE [LARGE SCALE GENOMIC DNA]</scope>
    <source>
        <strain evidence="2">Shaxun</strain>
        <tissue evidence="2">Muscle</tissue>
    </source>
</reference>